<keyword evidence="3" id="KW-1185">Reference proteome</keyword>
<dbReference type="CDD" id="cd09917">
    <property type="entry name" value="F-box_SF"/>
    <property type="match status" value="1"/>
</dbReference>
<sequence length="449" mass="51926">MSIACLPIELVRKICTYLQLPAWCALRLTCRSLYNITLDSFRRVFRSISVLCTSGGLCQLYELSMHEGIRQHVEELRLVPELFNGEYEMHPYGFAYWDCIRLALKKQRQQQPEEEYSASAHVSQYYQDFHFVMKDHRRILKSPTAIRVLRHCMGRFVNVITVGLRYRPAEGSRDLICLGWRSLTDDLGFPPKFPKEFRRHEGISREQDRAFCILVRALIASDQNVKHLSTCGKPCYGVALARLKLTQKEWTSFVSLMKGLLKIHLCLEGTQEGDHPERPRELLTAVGPTLEVLRYQFDSINASYPPTTFPILEIFPGIHFPRQREVRLQNLVVPPEALMEFLRAVSPTLTDLILKAVSLAPPDDPYGPLPQEDTPGETKHRWQHVLESFHDELSLHFLVLQAVMFKRNVLEIEDETYTWGPPHNQDTAAYNVARTGLSFHDWVNQLRLK</sequence>
<name>A0A317VCT9_ASPEC</name>
<evidence type="ECO:0000313" key="2">
    <source>
        <dbReference type="EMBL" id="PWY70762.1"/>
    </source>
</evidence>
<comment type="caution">
    <text evidence="2">The sequence shown here is derived from an EMBL/GenBank/DDBJ whole genome shotgun (WGS) entry which is preliminary data.</text>
</comment>
<dbReference type="OrthoDB" id="4399101at2759"/>
<evidence type="ECO:0000313" key="3">
    <source>
        <dbReference type="Proteomes" id="UP000246171"/>
    </source>
</evidence>
<dbReference type="RefSeq" id="XP_025387099.1">
    <property type="nucleotide sequence ID" value="XM_025531516.1"/>
</dbReference>
<dbReference type="VEuPathDB" id="FungiDB:BO83DRAFT_379494"/>
<proteinExistence type="predicted"/>
<protein>
    <recommendedName>
        <fullName evidence="1">F-box domain-containing protein</fullName>
    </recommendedName>
</protein>
<dbReference type="AlphaFoldDB" id="A0A317VCT9"/>
<dbReference type="Pfam" id="PF12937">
    <property type="entry name" value="F-box-like"/>
    <property type="match status" value="1"/>
</dbReference>
<reference evidence="2" key="1">
    <citation type="submission" date="2016-12" db="EMBL/GenBank/DDBJ databases">
        <title>The genomes of Aspergillus section Nigri reveals drivers in fungal speciation.</title>
        <authorList>
            <consortium name="DOE Joint Genome Institute"/>
            <person name="Vesth T.C."/>
            <person name="Nybo J."/>
            <person name="Theobald S."/>
            <person name="Brandl J."/>
            <person name="Frisvad J.C."/>
            <person name="Nielsen K.F."/>
            <person name="Lyhne E.K."/>
            <person name="Kogle M.E."/>
            <person name="Kuo A."/>
            <person name="Riley R."/>
            <person name="Clum A."/>
            <person name="Nolan M."/>
            <person name="Lipzen A."/>
            <person name="Salamov A."/>
            <person name="Henrissat B."/>
            <person name="Wiebenga A."/>
            <person name="De vries R.P."/>
            <person name="Grigoriev I.V."/>
            <person name="Mortensen U.H."/>
            <person name="Andersen M.R."/>
            <person name="Baker S.E."/>
        </authorList>
    </citation>
    <scope>NUCLEOTIDE SEQUENCE</scope>
    <source>
        <strain evidence="2">CBS 122712</strain>
    </source>
</reference>
<dbReference type="Proteomes" id="UP000246171">
    <property type="component" value="Unassembled WGS sequence"/>
</dbReference>
<dbReference type="PROSITE" id="PS50181">
    <property type="entry name" value="FBOX"/>
    <property type="match status" value="1"/>
</dbReference>
<organism evidence="2 3">
    <name type="scientific">Aspergillus eucalypticola (strain CBS 122712 / IBT 29274)</name>
    <dbReference type="NCBI Taxonomy" id="1448314"/>
    <lineage>
        <taxon>Eukaryota</taxon>
        <taxon>Fungi</taxon>
        <taxon>Dikarya</taxon>
        <taxon>Ascomycota</taxon>
        <taxon>Pezizomycotina</taxon>
        <taxon>Eurotiomycetes</taxon>
        <taxon>Eurotiomycetidae</taxon>
        <taxon>Eurotiales</taxon>
        <taxon>Aspergillaceae</taxon>
        <taxon>Aspergillus</taxon>
        <taxon>Aspergillus subgen. Circumdati</taxon>
    </lineage>
</organism>
<dbReference type="EMBL" id="MSFU01000016">
    <property type="protein sequence ID" value="PWY70762.1"/>
    <property type="molecule type" value="Genomic_DNA"/>
</dbReference>
<accession>A0A317VCT9</accession>
<dbReference type="InterPro" id="IPR036047">
    <property type="entry name" value="F-box-like_dom_sf"/>
</dbReference>
<dbReference type="SUPFAM" id="SSF81383">
    <property type="entry name" value="F-box domain"/>
    <property type="match status" value="1"/>
</dbReference>
<dbReference type="InterPro" id="IPR001810">
    <property type="entry name" value="F-box_dom"/>
</dbReference>
<gene>
    <name evidence="2" type="ORF">BO83DRAFT_379494</name>
</gene>
<feature type="domain" description="F-box" evidence="1">
    <location>
        <begin position="1"/>
        <end position="48"/>
    </location>
</feature>
<evidence type="ECO:0000259" key="1">
    <source>
        <dbReference type="PROSITE" id="PS50181"/>
    </source>
</evidence>
<dbReference type="GeneID" id="37053478"/>